<dbReference type="InterPro" id="IPR013083">
    <property type="entry name" value="Znf_RING/FYVE/PHD"/>
</dbReference>
<reference evidence="8 9" key="1">
    <citation type="journal article" date="2020" name="Nat. Commun.">
        <title>Genome of Tripterygium wilfordii and identification of cytochrome P450 involved in triptolide biosynthesis.</title>
        <authorList>
            <person name="Tu L."/>
            <person name="Su P."/>
            <person name="Zhang Z."/>
            <person name="Gao L."/>
            <person name="Wang J."/>
            <person name="Hu T."/>
            <person name="Zhou J."/>
            <person name="Zhang Y."/>
            <person name="Zhao Y."/>
            <person name="Liu Y."/>
            <person name="Song Y."/>
            <person name="Tong Y."/>
            <person name="Lu Y."/>
            <person name="Yang J."/>
            <person name="Xu C."/>
            <person name="Jia M."/>
            <person name="Peters R.J."/>
            <person name="Huang L."/>
            <person name="Gao W."/>
        </authorList>
    </citation>
    <scope>NUCLEOTIDE SEQUENCE [LARGE SCALE GENOMIC DNA]</scope>
    <source>
        <strain evidence="9">cv. XIE 37</strain>
        <tissue evidence="8">Leaf</tissue>
    </source>
</reference>
<feature type="compositionally biased region" description="Low complexity" evidence="5">
    <location>
        <begin position="1"/>
        <end position="37"/>
    </location>
</feature>
<keyword evidence="3" id="KW-0862">Zinc</keyword>
<feature type="compositionally biased region" description="Basic and acidic residues" evidence="5">
    <location>
        <begin position="39"/>
        <end position="53"/>
    </location>
</feature>
<dbReference type="Pfam" id="PF16040">
    <property type="entry name" value="APD1-4_N"/>
    <property type="match status" value="1"/>
</dbReference>
<name>A0A7J7DYH7_TRIWF</name>
<dbReference type="PANTHER" id="PTHR46858">
    <property type="entry name" value="OS05G0521000 PROTEIN"/>
    <property type="match status" value="1"/>
</dbReference>
<accession>A0A7J7DYH7</accession>
<dbReference type="Proteomes" id="UP000593562">
    <property type="component" value="Unassembled WGS sequence"/>
</dbReference>
<keyword evidence="6" id="KW-0472">Membrane</keyword>
<evidence type="ECO:0000256" key="1">
    <source>
        <dbReference type="ARBA" id="ARBA00022723"/>
    </source>
</evidence>
<feature type="domain" description="RING-type" evidence="7">
    <location>
        <begin position="428"/>
        <end position="467"/>
    </location>
</feature>
<feature type="region of interest" description="Disordered" evidence="5">
    <location>
        <begin position="1"/>
        <end position="64"/>
    </location>
</feature>
<dbReference type="InterPro" id="IPR001841">
    <property type="entry name" value="Znf_RING"/>
</dbReference>
<dbReference type="GO" id="GO:0008270">
    <property type="term" value="F:zinc ion binding"/>
    <property type="evidence" value="ECO:0007669"/>
    <property type="project" value="UniProtKB-KW"/>
</dbReference>
<evidence type="ECO:0000313" key="8">
    <source>
        <dbReference type="EMBL" id="KAF5751373.1"/>
    </source>
</evidence>
<dbReference type="AlphaFoldDB" id="A0A7J7DYH7"/>
<keyword evidence="9" id="KW-1185">Reference proteome</keyword>
<dbReference type="InterPro" id="IPR032008">
    <property type="entry name" value="APD1-4_N"/>
</dbReference>
<keyword evidence="6" id="KW-0812">Transmembrane</keyword>
<evidence type="ECO:0000313" key="9">
    <source>
        <dbReference type="Proteomes" id="UP000593562"/>
    </source>
</evidence>
<keyword evidence="1" id="KW-0479">Metal-binding</keyword>
<keyword evidence="2 4" id="KW-0863">Zinc-finger</keyword>
<comment type="caution">
    <text evidence="8">The sequence shown here is derived from an EMBL/GenBank/DDBJ whole genome shotgun (WGS) entry which is preliminary data.</text>
</comment>
<protein>
    <recommendedName>
        <fullName evidence="7">RING-type domain-containing protein</fullName>
    </recommendedName>
</protein>
<dbReference type="Gene3D" id="3.30.40.10">
    <property type="entry name" value="Zinc/RING finger domain, C3HC4 (zinc finger)"/>
    <property type="match status" value="1"/>
</dbReference>
<organism evidence="8 9">
    <name type="scientific">Tripterygium wilfordii</name>
    <name type="common">Thunder God vine</name>
    <dbReference type="NCBI Taxonomy" id="458696"/>
    <lineage>
        <taxon>Eukaryota</taxon>
        <taxon>Viridiplantae</taxon>
        <taxon>Streptophyta</taxon>
        <taxon>Embryophyta</taxon>
        <taxon>Tracheophyta</taxon>
        <taxon>Spermatophyta</taxon>
        <taxon>Magnoliopsida</taxon>
        <taxon>eudicotyledons</taxon>
        <taxon>Gunneridae</taxon>
        <taxon>Pentapetalae</taxon>
        <taxon>rosids</taxon>
        <taxon>fabids</taxon>
        <taxon>Celastrales</taxon>
        <taxon>Celastraceae</taxon>
        <taxon>Tripterygium</taxon>
    </lineage>
</organism>
<dbReference type="GO" id="GO:0005768">
    <property type="term" value="C:endosome"/>
    <property type="evidence" value="ECO:0007669"/>
    <property type="project" value="TreeGrafter"/>
</dbReference>
<dbReference type="InterPro" id="IPR032010">
    <property type="entry name" value="APD1-4_M"/>
</dbReference>
<dbReference type="GO" id="GO:0016567">
    <property type="term" value="P:protein ubiquitination"/>
    <property type="evidence" value="ECO:0007669"/>
    <property type="project" value="TreeGrafter"/>
</dbReference>
<dbReference type="SUPFAM" id="SSF57850">
    <property type="entry name" value="RING/U-box"/>
    <property type="match status" value="1"/>
</dbReference>
<evidence type="ECO:0000256" key="5">
    <source>
        <dbReference type="SAM" id="MobiDB-lite"/>
    </source>
</evidence>
<dbReference type="Pfam" id="PF13920">
    <property type="entry name" value="zf-C3HC4_3"/>
    <property type="match status" value="1"/>
</dbReference>
<dbReference type="Pfam" id="PF16041">
    <property type="entry name" value="APD1-4_M"/>
    <property type="match status" value="1"/>
</dbReference>
<evidence type="ECO:0000256" key="6">
    <source>
        <dbReference type="SAM" id="Phobius"/>
    </source>
</evidence>
<gene>
    <name evidence="8" type="ORF">HS088_TW02G00386</name>
</gene>
<evidence type="ECO:0000256" key="4">
    <source>
        <dbReference type="PROSITE-ProRule" id="PRU00175"/>
    </source>
</evidence>
<evidence type="ECO:0000256" key="3">
    <source>
        <dbReference type="ARBA" id="ARBA00022833"/>
    </source>
</evidence>
<dbReference type="GO" id="GO:0061630">
    <property type="term" value="F:ubiquitin protein ligase activity"/>
    <property type="evidence" value="ECO:0007669"/>
    <property type="project" value="TreeGrafter"/>
</dbReference>
<dbReference type="EMBL" id="JAAARO010000002">
    <property type="protein sequence ID" value="KAF5751373.1"/>
    <property type="molecule type" value="Genomic_DNA"/>
</dbReference>
<feature type="region of interest" description="Disordered" evidence="5">
    <location>
        <begin position="373"/>
        <end position="395"/>
    </location>
</feature>
<proteinExistence type="predicted"/>
<dbReference type="PANTHER" id="PTHR46858:SF11">
    <property type="entry name" value="LIGASE, PUTATIVE-RELATED"/>
    <property type="match status" value="1"/>
</dbReference>
<keyword evidence="6" id="KW-1133">Transmembrane helix</keyword>
<dbReference type="FunCoup" id="A0A7J7DYH7">
    <property type="interactions" value="1018"/>
</dbReference>
<feature type="transmembrane region" description="Helical" evidence="6">
    <location>
        <begin position="327"/>
        <end position="349"/>
    </location>
</feature>
<evidence type="ECO:0000256" key="2">
    <source>
        <dbReference type="ARBA" id="ARBA00022771"/>
    </source>
</evidence>
<feature type="transmembrane region" description="Helical" evidence="6">
    <location>
        <begin position="84"/>
        <end position="108"/>
    </location>
</feature>
<sequence length="479" mass="53029">MAESNIGPSAAAASASSSTTIININGPSSYSSMSTSSLVREEENNQHENEQNQHHQRPQQSSSMSYRVNISIGNGAHSQTRDDVWSCTVVLVTFWLLAASMTLILVFYGSVDLQLGPNCSRLIQTNSFFVQSIKVQQINEPKPGPVLHGFYEPPPLDTEITWSETHSAFIPVNFHKEWVYFLNKGSKLDISYNVKSPTSLPLSLVIAQGRQSIAEWIEDPSSPNSTLSWNIIYGTGTIEQEIPIPSSYYISLGNLNSEEVEVLLKFTMKAVLYDTSKAYWSCSLGNHLCSLKLMMMGTSVAVLTSPGPKEGTNSENWYVKLSFGPRWIIYFIGSGMMTTLILLSFRFYIMYQATNGNRGELQAGEMGNERAPLLSQKDDDTSSWGSSYDSISHGEEDLDEWTAGNSLDGKTLTEGENYNNINNPQRLCVVCFSAPRDCFFLPCGHCAACFSCGTRIAEEAGACPVCRRSMKKVRKIFIV</sequence>
<evidence type="ECO:0000259" key="7">
    <source>
        <dbReference type="PROSITE" id="PS50089"/>
    </source>
</evidence>
<dbReference type="PROSITE" id="PS50089">
    <property type="entry name" value="ZF_RING_2"/>
    <property type="match status" value="1"/>
</dbReference>
<dbReference type="OrthoDB" id="3045089at2759"/>
<dbReference type="GO" id="GO:0009705">
    <property type="term" value="C:plant-type vacuole membrane"/>
    <property type="evidence" value="ECO:0007669"/>
    <property type="project" value="TreeGrafter"/>
</dbReference>
<dbReference type="InParanoid" id="A0A7J7DYH7"/>